<dbReference type="InterPro" id="IPR003399">
    <property type="entry name" value="Mce/MlaD"/>
</dbReference>
<organism evidence="3 4">
    <name type="scientific">Candidatus Enterocola intestinipullorum</name>
    <dbReference type="NCBI Taxonomy" id="2840783"/>
    <lineage>
        <taxon>Bacteria</taxon>
        <taxon>Pseudomonadati</taxon>
        <taxon>Bacteroidota</taxon>
        <taxon>Bacteroidia</taxon>
        <taxon>Bacteroidales</taxon>
        <taxon>Candidatus Enterocola</taxon>
    </lineage>
</organism>
<dbReference type="InterPro" id="IPR052336">
    <property type="entry name" value="MlaD_Phospholipid_Transporter"/>
</dbReference>
<feature type="domain" description="Mce/MlaD" evidence="2">
    <location>
        <begin position="42"/>
        <end position="118"/>
    </location>
</feature>
<comment type="caution">
    <text evidence="3">The sequence shown here is derived from an EMBL/GenBank/DDBJ whole genome shotgun (WGS) entry which is preliminary data.</text>
</comment>
<evidence type="ECO:0000313" key="3">
    <source>
        <dbReference type="EMBL" id="MBO8446590.1"/>
    </source>
</evidence>
<dbReference type="Proteomes" id="UP000823637">
    <property type="component" value="Unassembled WGS sequence"/>
</dbReference>
<gene>
    <name evidence="3" type="ORF">IAC32_02440</name>
</gene>
<evidence type="ECO:0000256" key="1">
    <source>
        <dbReference type="SAM" id="Phobius"/>
    </source>
</evidence>
<keyword evidence="1" id="KW-0812">Transmembrane</keyword>
<reference evidence="3" key="1">
    <citation type="submission" date="2020-10" db="EMBL/GenBank/DDBJ databases">
        <authorList>
            <person name="Gilroy R."/>
        </authorList>
    </citation>
    <scope>NUCLEOTIDE SEQUENCE</scope>
    <source>
        <strain evidence="3">D3-1215</strain>
    </source>
</reference>
<evidence type="ECO:0000259" key="2">
    <source>
        <dbReference type="Pfam" id="PF02470"/>
    </source>
</evidence>
<proteinExistence type="predicted"/>
<reference evidence="3" key="2">
    <citation type="journal article" date="2021" name="PeerJ">
        <title>Extensive microbial diversity within the chicken gut microbiome revealed by metagenomics and culture.</title>
        <authorList>
            <person name="Gilroy R."/>
            <person name="Ravi A."/>
            <person name="Getino M."/>
            <person name="Pursley I."/>
            <person name="Horton D.L."/>
            <person name="Alikhan N.F."/>
            <person name="Baker D."/>
            <person name="Gharbi K."/>
            <person name="Hall N."/>
            <person name="Watson M."/>
            <person name="Adriaenssens E.M."/>
            <person name="Foster-Nyarko E."/>
            <person name="Jarju S."/>
            <person name="Secka A."/>
            <person name="Antonio M."/>
            <person name="Oren A."/>
            <person name="Chaudhuri R.R."/>
            <person name="La Ragione R."/>
            <person name="Hildebrand F."/>
            <person name="Pallen M.J."/>
        </authorList>
    </citation>
    <scope>NUCLEOTIDE SEQUENCE</scope>
    <source>
        <strain evidence="3">D3-1215</strain>
    </source>
</reference>
<protein>
    <submittedName>
        <fullName evidence="3">MCE family protein</fullName>
    </submittedName>
</protein>
<keyword evidence="1" id="KW-1133">Transmembrane helix</keyword>
<keyword evidence="1" id="KW-0472">Membrane</keyword>
<name>A0A9D9EGR9_9BACT</name>
<feature type="transmembrane region" description="Helical" evidence="1">
    <location>
        <begin position="12"/>
        <end position="33"/>
    </location>
</feature>
<accession>A0A9D9EGR9</accession>
<dbReference type="Pfam" id="PF02470">
    <property type="entry name" value="MlaD"/>
    <property type="match status" value="1"/>
</dbReference>
<sequence>MEKQKKTFLTSEVKIGIVVVLTIAILYFGLNYLKGINIFTPNSRYYVQYERVDGIVKTTHVLINGYQVGHVSDIRFDYSKEAPVTLELTLDKKLAVPQGTIAEVYETGLLGDKAIQLHLGPGPGMCTPGDTLQAAVQNGMLTQLVDAIVPSMQNIMPELDSTVQALRTILEDGNIKKIVANTEKLTADLKYSSDKLKILMSKDVPSAVQGINNLSGSLTGIASDLGKVDLDSTMMALDSTINNLQYITARLKSPDNTLGALFNDSTLYQNLDSTVRSANQLLIDLKANPKRYVHFSVFGGKDKKEKK</sequence>
<dbReference type="PANTHER" id="PTHR33371:SF4">
    <property type="entry name" value="INTERMEMBRANE PHOSPHOLIPID TRANSPORT SYSTEM BINDING PROTEIN MLAD"/>
    <property type="match status" value="1"/>
</dbReference>
<evidence type="ECO:0000313" key="4">
    <source>
        <dbReference type="Proteomes" id="UP000823637"/>
    </source>
</evidence>
<dbReference type="AlphaFoldDB" id="A0A9D9EGR9"/>
<dbReference type="EMBL" id="JADIMR010000033">
    <property type="protein sequence ID" value="MBO8446590.1"/>
    <property type="molecule type" value="Genomic_DNA"/>
</dbReference>
<dbReference type="PANTHER" id="PTHR33371">
    <property type="entry name" value="INTERMEMBRANE PHOSPHOLIPID TRANSPORT SYSTEM BINDING PROTEIN MLAD-RELATED"/>
    <property type="match status" value="1"/>
</dbReference>